<dbReference type="Proteomes" id="UP001165444">
    <property type="component" value="Unassembled WGS sequence"/>
</dbReference>
<organism evidence="2 3">
    <name type="scientific">Parabacteroides faecalis</name>
    <dbReference type="NCBI Taxonomy" id="2924040"/>
    <lineage>
        <taxon>Bacteria</taxon>
        <taxon>Pseudomonadati</taxon>
        <taxon>Bacteroidota</taxon>
        <taxon>Bacteroidia</taxon>
        <taxon>Bacteroidales</taxon>
        <taxon>Tannerellaceae</taxon>
        <taxon>Parabacteroides</taxon>
    </lineage>
</organism>
<feature type="signal peptide" evidence="1">
    <location>
        <begin position="1"/>
        <end position="23"/>
    </location>
</feature>
<sequence>MESGCKWMGCCLLSFLTMQGVQAQFYTGNDVDGARWSLGFTGGVLVRPILSENPQRVSTGNGGESFGFTGEYFLPKKWAVYGGYERTELDYGYSCRSMEGISLGVKRYFVPDRWFVQPYLAAGWLFNWGDRREENTTGVSSGEWSLTVKQTAVNPRAVFVPSVGLDFYLFSSVAFVVRYDLGIGLDSRTRIEAVDNRGAKYQLRDKGLYQRLNLGIKVTFPMRFTQQDGFSLGGIIGDLIEGWFYRVNRHDQEYYYRY</sequence>
<proteinExistence type="predicted"/>
<name>A0ABT0C4D9_9BACT</name>
<evidence type="ECO:0000313" key="2">
    <source>
        <dbReference type="EMBL" id="MCJ2381876.1"/>
    </source>
</evidence>
<evidence type="ECO:0000256" key="1">
    <source>
        <dbReference type="SAM" id="SignalP"/>
    </source>
</evidence>
<reference evidence="2 3" key="1">
    <citation type="submission" date="2022-03" db="EMBL/GenBank/DDBJ databases">
        <title>Parabacteroides sp. nov. isolated from swine feces.</title>
        <authorList>
            <person name="Bak J.E."/>
        </authorList>
    </citation>
    <scope>NUCLEOTIDE SEQUENCE [LARGE SCALE GENOMIC DNA]</scope>
    <source>
        <strain evidence="2 3">AGMB00274</strain>
    </source>
</reference>
<gene>
    <name evidence="2" type="ORF">MUN53_14890</name>
</gene>
<evidence type="ECO:0008006" key="4">
    <source>
        <dbReference type="Google" id="ProtNLM"/>
    </source>
</evidence>
<protein>
    <recommendedName>
        <fullName evidence="4">Outer membrane protein beta-barrel domain-containing protein</fullName>
    </recommendedName>
</protein>
<dbReference type="EMBL" id="JAKZMM010000046">
    <property type="protein sequence ID" value="MCJ2381876.1"/>
    <property type="molecule type" value="Genomic_DNA"/>
</dbReference>
<keyword evidence="3" id="KW-1185">Reference proteome</keyword>
<dbReference type="RefSeq" id="WP_243326305.1">
    <property type="nucleotide sequence ID" value="NZ_JAKZMM010000046.1"/>
</dbReference>
<feature type="chain" id="PRO_5045287282" description="Outer membrane protein beta-barrel domain-containing protein" evidence="1">
    <location>
        <begin position="24"/>
        <end position="258"/>
    </location>
</feature>
<keyword evidence="1" id="KW-0732">Signal</keyword>
<evidence type="ECO:0000313" key="3">
    <source>
        <dbReference type="Proteomes" id="UP001165444"/>
    </source>
</evidence>
<comment type="caution">
    <text evidence="2">The sequence shown here is derived from an EMBL/GenBank/DDBJ whole genome shotgun (WGS) entry which is preliminary data.</text>
</comment>
<accession>A0ABT0C4D9</accession>